<dbReference type="Proteomes" id="UP000324222">
    <property type="component" value="Unassembled WGS sequence"/>
</dbReference>
<comment type="caution">
    <text evidence="1">The sequence shown here is derived from an EMBL/GenBank/DDBJ whole genome shotgun (WGS) entry which is preliminary data.</text>
</comment>
<name>A0A5B7DQQ6_PORTR</name>
<protein>
    <submittedName>
        <fullName evidence="1">Uncharacterized protein</fullName>
    </submittedName>
</protein>
<organism evidence="1 2">
    <name type="scientific">Portunus trituberculatus</name>
    <name type="common">Swimming crab</name>
    <name type="synonym">Neptunus trituberculatus</name>
    <dbReference type="NCBI Taxonomy" id="210409"/>
    <lineage>
        <taxon>Eukaryota</taxon>
        <taxon>Metazoa</taxon>
        <taxon>Ecdysozoa</taxon>
        <taxon>Arthropoda</taxon>
        <taxon>Crustacea</taxon>
        <taxon>Multicrustacea</taxon>
        <taxon>Malacostraca</taxon>
        <taxon>Eumalacostraca</taxon>
        <taxon>Eucarida</taxon>
        <taxon>Decapoda</taxon>
        <taxon>Pleocyemata</taxon>
        <taxon>Brachyura</taxon>
        <taxon>Eubrachyura</taxon>
        <taxon>Portunoidea</taxon>
        <taxon>Portunidae</taxon>
        <taxon>Portuninae</taxon>
        <taxon>Portunus</taxon>
    </lineage>
</organism>
<accession>A0A5B7DQQ6</accession>
<gene>
    <name evidence="1" type="ORF">E2C01_016443</name>
</gene>
<dbReference type="AlphaFoldDB" id="A0A5B7DQQ6"/>
<evidence type="ECO:0000313" key="2">
    <source>
        <dbReference type="Proteomes" id="UP000324222"/>
    </source>
</evidence>
<dbReference type="EMBL" id="VSRR010001202">
    <property type="protein sequence ID" value="MPC23399.1"/>
    <property type="molecule type" value="Genomic_DNA"/>
</dbReference>
<sequence length="95" mass="10449">MWHSKSLQLTCTSTPDALKRKLAKATKNGREEKKKIHWDASSHAFFPLNGWAKTCNCVGLIVPGAFCMDSVCHAHVTVYSVRSGACCESHKITVS</sequence>
<reference evidence="1 2" key="1">
    <citation type="submission" date="2019-05" db="EMBL/GenBank/DDBJ databases">
        <title>Another draft genome of Portunus trituberculatus and its Hox gene families provides insights of decapod evolution.</title>
        <authorList>
            <person name="Jeong J.-H."/>
            <person name="Song I."/>
            <person name="Kim S."/>
            <person name="Choi T."/>
            <person name="Kim D."/>
            <person name="Ryu S."/>
            <person name="Kim W."/>
        </authorList>
    </citation>
    <scope>NUCLEOTIDE SEQUENCE [LARGE SCALE GENOMIC DNA]</scope>
    <source>
        <tissue evidence="1">Muscle</tissue>
    </source>
</reference>
<evidence type="ECO:0000313" key="1">
    <source>
        <dbReference type="EMBL" id="MPC23399.1"/>
    </source>
</evidence>
<proteinExistence type="predicted"/>
<keyword evidence="2" id="KW-1185">Reference proteome</keyword>